<evidence type="ECO:0000259" key="5">
    <source>
        <dbReference type="PROSITE" id="PS01124"/>
    </source>
</evidence>
<organism evidence="6 7">
    <name type="scientific">Sagittula marina</name>
    <dbReference type="NCBI Taxonomy" id="943940"/>
    <lineage>
        <taxon>Bacteria</taxon>
        <taxon>Pseudomonadati</taxon>
        <taxon>Pseudomonadota</taxon>
        <taxon>Alphaproteobacteria</taxon>
        <taxon>Rhodobacterales</taxon>
        <taxon>Roseobacteraceae</taxon>
        <taxon>Sagittula</taxon>
    </lineage>
</organism>
<sequence length="334" mass="35904">MLGYVLIREALRIANLCAGQALFSCRIRTVTGDPVTASDGTVIAADAQDWEGAQGFDLLVLCAGPDPLGHLPMGLRGFLHRAEAAGATLAGLDHGALILARLGMLDGREAVLPPDPERSYPAVALSRRTHVFDRDRLTSTGGLAAAEALLDWIARARSPALAAQTGEAMAIGRVADNSRRQRLPDSTDPVMQKMQSIMAAHLHDPMPLPRIAAELEMSLKQLRLRCDKALRKTPMQIYLDLRLKRAAQLVEDTALSVSEIAAATGFASPSAFTRSYRSHFGKPPRAERADRKRQAKPKAAKLRRLKAQAGPTTWAEDSQATRPTVAAPTASTTG</sequence>
<evidence type="ECO:0000313" key="7">
    <source>
        <dbReference type="Proteomes" id="UP000541426"/>
    </source>
</evidence>
<dbReference type="AlphaFoldDB" id="A0A7W6DQS5"/>
<gene>
    <name evidence="6" type="ORF">GGQ68_001364</name>
</gene>
<evidence type="ECO:0000313" key="6">
    <source>
        <dbReference type="EMBL" id="MBB3985035.1"/>
    </source>
</evidence>
<dbReference type="PROSITE" id="PS01124">
    <property type="entry name" value="HTH_ARAC_FAMILY_2"/>
    <property type="match status" value="1"/>
</dbReference>
<dbReference type="InterPro" id="IPR018062">
    <property type="entry name" value="HTH_AraC-typ_CS"/>
</dbReference>
<dbReference type="GO" id="GO:0043565">
    <property type="term" value="F:sequence-specific DNA binding"/>
    <property type="evidence" value="ECO:0007669"/>
    <property type="project" value="InterPro"/>
</dbReference>
<dbReference type="SUPFAM" id="SSF46689">
    <property type="entry name" value="Homeodomain-like"/>
    <property type="match status" value="1"/>
</dbReference>
<dbReference type="InterPro" id="IPR018060">
    <property type="entry name" value="HTH_AraC"/>
</dbReference>
<dbReference type="SMART" id="SM00342">
    <property type="entry name" value="HTH_ARAC"/>
    <property type="match status" value="1"/>
</dbReference>
<keyword evidence="7" id="KW-1185">Reference proteome</keyword>
<reference evidence="6 7" key="1">
    <citation type="submission" date="2020-08" db="EMBL/GenBank/DDBJ databases">
        <title>Genomic Encyclopedia of Type Strains, Phase IV (KMG-IV): sequencing the most valuable type-strain genomes for metagenomic binning, comparative biology and taxonomic classification.</title>
        <authorList>
            <person name="Goeker M."/>
        </authorList>
    </citation>
    <scope>NUCLEOTIDE SEQUENCE [LARGE SCALE GENOMIC DNA]</scope>
    <source>
        <strain evidence="6 7">DSM 102235</strain>
    </source>
</reference>
<dbReference type="GO" id="GO:0003700">
    <property type="term" value="F:DNA-binding transcription factor activity"/>
    <property type="evidence" value="ECO:0007669"/>
    <property type="project" value="InterPro"/>
</dbReference>
<evidence type="ECO:0000256" key="1">
    <source>
        <dbReference type="ARBA" id="ARBA00023015"/>
    </source>
</evidence>
<evidence type="ECO:0000256" key="4">
    <source>
        <dbReference type="SAM" id="MobiDB-lite"/>
    </source>
</evidence>
<dbReference type="PANTHER" id="PTHR43280:SF2">
    <property type="entry name" value="HTH-TYPE TRANSCRIPTIONAL REGULATOR EXSA"/>
    <property type="match status" value="1"/>
</dbReference>
<dbReference type="PANTHER" id="PTHR43280">
    <property type="entry name" value="ARAC-FAMILY TRANSCRIPTIONAL REGULATOR"/>
    <property type="match status" value="1"/>
</dbReference>
<feature type="domain" description="HTH araC/xylS-type" evidence="5">
    <location>
        <begin position="192"/>
        <end position="290"/>
    </location>
</feature>
<dbReference type="SUPFAM" id="SSF52317">
    <property type="entry name" value="Class I glutamine amidotransferase-like"/>
    <property type="match status" value="1"/>
</dbReference>
<feature type="compositionally biased region" description="Basic residues" evidence="4">
    <location>
        <begin position="293"/>
        <end position="306"/>
    </location>
</feature>
<protein>
    <submittedName>
        <fullName evidence="6">AraC family carnitine catabolism transcriptional activator</fullName>
    </submittedName>
</protein>
<dbReference type="RefSeq" id="WP_344717107.1">
    <property type="nucleotide sequence ID" value="NZ_BAABBZ010000059.1"/>
</dbReference>
<dbReference type="Proteomes" id="UP000541426">
    <property type="component" value="Unassembled WGS sequence"/>
</dbReference>
<keyword evidence="1" id="KW-0805">Transcription regulation</keyword>
<comment type="caution">
    <text evidence="6">The sequence shown here is derived from an EMBL/GenBank/DDBJ whole genome shotgun (WGS) entry which is preliminary data.</text>
</comment>
<keyword evidence="3" id="KW-0804">Transcription</keyword>
<dbReference type="Gene3D" id="1.10.10.60">
    <property type="entry name" value="Homeodomain-like"/>
    <property type="match status" value="1"/>
</dbReference>
<dbReference type="Pfam" id="PF12833">
    <property type="entry name" value="HTH_18"/>
    <property type="match status" value="1"/>
</dbReference>
<evidence type="ECO:0000256" key="3">
    <source>
        <dbReference type="ARBA" id="ARBA00023163"/>
    </source>
</evidence>
<dbReference type="InterPro" id="IPR029062">
    <property type="entry name" value="Class_I_gatase-like"/>
</dbReference>
<dbReference type="CDD" id="cd03136">
    <property type="entry name" value="GATase1_AraC_ArgR_like"/>
    <property type="match status" value="1"/>
</dbReference>
<dbReference type="Gene3D" id="3.40.50.880">
    <property type="match status" value="1"/>
</dbReference>
<dbReference type="EMBL" id="JACIEJ010000003">
    <property type="protein sequence ID" value="MBB3985035.1"/>
    <property type="molecule type" value="Genomic_DNA"/>
</dbReference>
<dbReference type="PROSITE" id="PS00041">
    <property type="entry name" value="HTH_ARAC_FAMILY_1"/>
    <property type="match status" value="1"/>
</dbReference>
<evidence type="ECO:0000256" key="2">
    <source>
        <dbReference type="ARBA" id="ARBA00023125"/>
    </source>
</evidence>
<accession>A0A7W6DQS5</accession>
<proteinExistence type="predicted"/>
<feature type="region of interest" description="Disordered" evidence="4">
    <location>
        <begin position="274"/>
        <end position="334"/>
    </location>
</feature>
<name>A0A7W6DQS5_9RHOB</name>
<keyword evidence="2" id="KW-0238">DNA-binding</keyword>
<dbReference type="InterPro" id="IPR009057">
    <property type="entry name" value="Homeodomain-like_sf"/>
</dbReference>